<evidence type="ECO:0000256" key="2">
    <source>
        <dbReference type="ARBA" id="ARBA00022523"/>
    </source>
</evidence>
<keyword evidence="10" id="KW-1185">Reference proteome</keyword>
<keyword evidence="7" id="KW-0472">Membrane</keyword>
<dbReference type="FunFam" id="1.20.140.40:FF:000006">
    <property type="entry name" value="Pectinesterase inhibitor 3"/>
    <property type="match status" value="1"/>
</dbReference>
<dbReference type="Gene3D" id="1.20.140.40">
    <property type="entry name" value="Invertase/pectin methylesterase inhibitor family protein"/>
    <property type="match status" value="1"/>
</dbReference>
<dbReference type="AlphaFoldDB" id="A0AAP0DAT6"/>
<feature type="domain" description="Pectinesterase inhibitor" evidence="8">
    <location>
        <begin position="66"/>
        <end position="222"/>
    </location>
</feature>
<dbReference type="PANTHER" id="PTHR31080">
    <property type="entry name" value="PECTINESTERASE INHIBITOR-LIKE"/>
    <property type="match status" value="1"/>
</dbReference>
<keyword evidence="7" id="KW-0812">Transmembrane</keyword>
<keyword evidence="7" id="KW-1133">Transmembrane helix</keyword>
<evidence type="ECO:0000256" key="1">
    <source>
        <dbReference type="ARBA" id="ARBA00004271"/>
    </source>
</evidence>
<evidence type="ECO:0000259" key="8">
    <source>
        <dbReference type="SMART" id="SM00856"/>
    </source>
</evidence>
<dbReference type="EMBL" id="JBCNJP010000010">
    <property type="protein sequence ID" value="KAK9071756.1"/>
    <property type="molecule type" value="Genomic_DNA"/>
</dbReference>
<name>A0AAP0DAT6_9ASTR</name>
<evidence type="ECO:0000256" key="7">
    <source>
        <dbReference type="SAM" id="Phobius"/>
    </source>
</evidence>
<dbReference type="PANTHER" id="PTHR31080:SF207">
    <property type="entry name" value="PECTINESTERASE INHIBITOR 9"/>
    <property type="match status" value="1"/>
</dbReference>
<comment type="caution">
    <text evidence="9">The sequence shown here is derived from an EMBL/GenBank/DDBJ whole genome shotgun (WGS) entry which is preliminary data.</text>
</comment>
<dbReference type="InterPro" id="IPR051955">
    <property type="entry name" value="PME_Inhibitor"/>
</dbReference>
<dbReference type="InterPro" id="IPR035513">
    <property type="entry name" value="Invertase/methylesterase_inhib"/>
</dbReference>
<keyword evidence="2" id="KW-0052">Apoplast</keyword>
<keyword evidence="4" id="KW-0732">Signal</keyword>
<reference evidence="9 10" key="1">
    <citation type="submission" date="2024-04" db="EMBL/GenBank/DDBJ databases">
        <title>The reference genome of an endangered Asteraceae, Deinandra increscens subsp. villosa, native to the Central Coast of California.</title>
        <authorList>
            <person name="Guilliams M."/>
            <person name="Hasenstab-Lehman K."/>
            <person name="Meyer R."/>
            <person name="Mcevoy S."/>
        </authorList>
    </citation>
    <scope>NUCLEOTIDE SEQUENCE [LARGE SCALE GENOMIC DNA]</scope>
    <source>
        <tissue evidence="9">Leaf</tissue>
    </source>
</reference>
<keyword evidence="3" id="KW-0964">Secreted</keyword>
<evidence type="ECO:0000256" key="3">
    <source>
        <dbReference type="ARBA" id="ARBA00022525"/>
    </source>
</evidence>
<dbReference type="GO" id="GO:0004857">
    <property type="term" value="F:enzyme inhibitor activity"/>
    <property type="evidence" value="ECO:0007669"/>
    <property type="project" value="InterPro"/>
</dbReference>
<gene>
    <name evidence="9" type="ORF">SSX86_008185</name>
</gene>
<dbReference type="NCBIfam" id="TIGR01614">
    <property type="entry name" value="PME_inhib"/>
    <property type="match status" value="1"/>
</dbReference>
<dbReference type="Proteomes" id="UP001408789">
    <property type="component" value="Unassembled WGS sequence"/>
</dbReference>
<evidence type="ECO:0000256" key="6">
    <source>
        <dbReference type="ARBA" id="ARBA00038471"/>
    </source>
</evidence>
<dbReference type="InterPro" id="IPR006501">
    <property type="entry name" value="Pectinesterase_inhib_dom"/>
</dbReference>
<dbReference type="Pfam" id="PF04043">
    <property type="entry name" value="PMEI"/>
    <property type="match status" value="1"/>
</dbReference>
<accession>A0AAP0DAT6</accession>
<evidence type="ECO:0000313" key="9">
    <source>
        <dbReference type="EMBL" id="KAK9071756.1"/>
    </source>
</evidence>
<dbReference type="GO" id="GO:0048046">
    <property type="term" value="C:apoplast"/>
    <property type="evidence" value="ECO:0007669"/>
    <property type="project" value="UniProtKB-SubCell"/>
</dbReference>
<proteinExistence type="inferred from homology"/>
<evidence type="ECO:0000256" key="4">
    <source>
        <dbReference type="ARBA" id="ARBA00022729"/>
    </source>
</evidence>
<dbReference type="SUPFAM" id="SSF101148">
    <property type="entry name" value="Plant invertase/pectin methylesterase inhibitor"/>
    <property type="match status" value="1"/>
</dbReference>
<evidence type="ECO:0000256" key="5">
    <source>
        <dbReference type="ARBA" id="ARBA00023157"/>
    </source>
</evidence>
<feature type="transmembrane region" description="Helical" evidence="7">
    <location>
        <begin position="40"/>
        <end position="60"/>
    </location>
</feature>
<dbReference type="SMART" id="SM00856">
    <property type="entry name" value="PMEI"/>
    <property type="match status" value="1"/>
</dbReference>
<sequence>MTHNFRTDIVLLPTGFVESTLNSQHSLIDRRVNPVLVVKMNLSTIWFNLLLLLVATSTLLRRSTAAPTDFIKSSCQTTLHPSLCVRCLSSYAGSIHGSDHNLAKAAVTVSLNDARSAAALVSKLARVSGLKPREYQAVKDCISILTNSVVSIRQSVQELEQMGRSTGEDFEWHMSNVETWVGSALTNQNICRGGFEVNGPVKDAVTKRMVYASQVTSNALALVNRFAVRHRKGIHKP</sequence>
<organism evidence="9 10">
    <name type="scientific">Deinandra increscens subsp. villosa</name>
    <dbReference type="NCBI Taxonomy" id="3103831"/>
    <lineage>
        <taxon>Eukaryota</taxon>
        <taxon>Viridiplantae</taxon>
        <taxon>Streptophyta</taxon>
        <taxon>Embryophyta</taxon>
        <taxon>Tracheophyta</taxon>
        <taxon>Spermatophyta</taxon>
        <taxon>Magnoliopsida</taxon>
        <taxon>eudicotyledons</taxon>
        <taxon>Gunneridae</taxon>
        <taxon>Pentapetalae</taxon>
        <taxon>asterids</taxon>
        <taxon>campanulids</taxon>
        <taxon>Asterales</taxon>
        <taxon>Asteraceae</taxon>
        <taxon>Asteroideae</taxon>
        <taxon>Heliantheae alliance</taxon>
        <taxon>Madieae</taxon>
        <taxon>Madiinae</taxon>
        <taxon>Deinandra</taxon>
    </lineage>
</organism>
<dbReference type="CDD" id="cd15798">
    <property type="entry name" value="PMEI-like_3"/>
    <property type="match status" value="1"/>
</dbReference>
<comment type="similarity">
    <text evidence="6">Belongs to the PMEI family.</text>
</comment>
<protein>
    <recommendedName>
        <fullName evidence="8">Pectinesterase inhibitor domain-containing protein</fullName>
    </recommendedName>
</protein>
<comment type="subcellular location">
    <subcellularLocation>
        <location evidence="1">Secreted</location>
        <location evidence="1">Extracellular space</location>
        <location evidence="1">Apoplast</location>
    </subcellularLocation>
</comment>
<evidence type="ECO:0000313" key="10">
    <source>
        <dbReference type="Proteomes" id="UP001408789"/>
    </source>
</evidence>
<keyword evidence="5" id="KW-1015">Disulfide bond</keyword>